<reference evidence="2 3" key="1">
    <citation type="submission" date="2024-09" db="EMBL/GenBank/DDBJ databases">
        <title>Genome sequencing and assembly of Phytophthora oleae, isolate VK10A, causative agent of rot of olive drupes.</title>
        <authorList>
            <person name="Conti Taguali S."/>
            <person name="Riolo M."/>
            <person name="La Spada F."/>
            <person name="Cacciola S.O."/>
            <person name="Dionisio G."/>
        </authorList>
    </citation>
    <scope>NUCLEOTIDE SEQUENCE [LARGE SCALE GENOMIC DNA]</scope>
    <source>
        <strain evidence="2 3">VK10A</strain>
    </source>
</reference>
<evidence type="ECO:0000256" key="1">
    <source>
        <dbReference type="SAM" id="MobiDB-lite"/>
    </source>
</evidence>
<proteinExistence type="predicted"/>
<feature type="region of interest" description="Disordered" evidence="1">
    <location>
        <begin position="127"/>
        <end position="164"/>
    </location>
</feature>
<accession>A0ABD3EQZ3</accession>
<evidence type="ECO:0000313" key="3">
    <source>
        <dbReference type="Proteomes" id="UP001632037"/>
    </source>
</evidence>
<dbReference type="Proteomes" id="UP001632037">
    <property type="component" value="Unassembled WGS sequence"/>
</dbReference>
<comment type="caution">
    <text evidence="2">The sequence shown here is derived from an EMBL/GenBank/DDBJ whole genome shotgun (WGS) entry which is preliminary data.</text>
</comment>
<name>A0ABD3EQZ3_9STRA</name>
<feature type="compositionally biased region" description="Polar residues" evidence="1">
    <location>
        <begin position="130"/>
        <end position="144"/>
    </location>
</feature>
<dbReference type="EMBL" id="JBIMZQ010000072">
    <property type="protein sequence ID" value="KAL3656865.1"/>
    <property type="molecule type" value="Genomic_DNA"/>
</dbReference>
<keyword evidence="3" id="KW-1185">Reference proteome</keyword>
<evidence type="ECO:0000313" key="2">
    <source>
        <dbReference type="EMBL" id="KAL3656865.1"/>
    </source>
</evidence>
<protein>
    <recommendedName>
        <fullName evidence="4">t-SNARE coiled-coil homology domain-containing protein</fullName>
    </recommendedName>
</protein>
<organism evidence="2 3">
    <name type="scientific">Phytophthora oleae</name>
    <dbReference type="NCBI Taxonomy" id="2107226"/>
    <lineage>
        <taxon>Eukaryota</taxon>
        <taxon>Sar</taxon>
        <taxon>Stramenopiles</taxon>
        <taxon>Oomycota</taxon>
        <taxon>Peronosporomycetes</taxon>
        <taxon>Peronosporales</taxon>
        <taxon>Peronosporaceae</taxon>
        <taxon>Phytophthora</taxon>
    </lineage>
</organism>
<dbReference type="AlphaFoldDB" id="A0ABD3EQZ3"/>
<gene>
    <name evidence="2" type="ORF">V7S43_018208</name>
</gene>
<evidence type="ECO:0008006" key="4">
    <source>
        <dbReference type="Google" id="ProtNLM"/>
    </source>
</evidence>
<sequence>MEGDHAMVHGEEDVWSSFDKSVAYMKEVAALYESAFGCRGDGQTSSTSRKAVTKAHLDEAHNQAQQALELLASNLLNASMTIVNSIEKQESDADLLANKVSTIRQKIKDCQAELDQEAIRKFYSSHKASKTNVSTPTTPQQLTGHESEPPRRVRLSIQRGSFSW</sequence>